<dbReference type="KEGG" id="rue:DT065_07120"/>
<reference evidence="1 2" key="1">
    <citation type="journal article" date="2018" name="J. Microbiol.">
        <title>Salicibibacter kimchii gen. nov., sp. nov., a moderately halophilic and alkalitolerant bacterium in the family Bacillaceae, isolated from kimchi.</title>
        <authorList>
            <person name="Jang J.Y."/>
            <person name="Oh Y.J."/>
            <person name="Lim S.K."/>
            <person name="Park H.K."/>
            <person name="Lee C."/>
            <person name="Kim J.Y."/>
            <person name="Lee M.A."/>
            <person name="Choi H.J."/>
        </authorList>
    </citation>
    <scope>NUCLEOTIDE SEQUENCE [LARGE SCALE GENOMIC DNA]</scope>
    <source>
        <strain evidence="1 2">NKC1-1</strain>
    </source>
</reference>
<dbReference type="EMBL" id="CP031092">
    <property type="protein sequence ID" value="AXF55821.1"/>
    <property type="molecule type" value="Genomic_DNA"/>
</dbReference>
<dbReference type="Proteomes" id="UP000252100">
    <property type="component" value="Chromosome"/>
</dbReference>
<organism evidence="1 2">
    <name type="scientific">Salicibibacter kimchii</name>
    <dbReference type="NCBI Taxonomy" id="2099786"/>
    <lineage>
        <taxon>Bacteria</taxon>
        <taxon>Bacillati</taxon>
        <taxon>Bacillota</taxon>
        <taxon>Bacilli</taxon>
        <taxon>Bacillales</taxon>
        <taxon>Bacillaceae</taxon>
        <taxon>Salicibibacter</taxon>
    </lineage>
</organism>
<proteinExistence type="predicted"/>
<keyword evidence="2" id="KW-1185">Reference proteome</keyword>
<gene>
    <name evidence="1" type="ORF">DT065_07120</name>
</gene>
<sequence length="79" mass="9366">MRYKRQASSMKKWGSSKRFLISSYSENTNEFPERSCKKCEKQNQNMSYPIVFVIECKMPVNTDKSMLTGIYEIFYLNSN</sequence>
<dbReference type="AlphaFoldDB" id="A0A345BXZ0"/>
<evidence type="ECO:0000313" key="2">
    <source>
        <dbReference type="Proteomes" id="UP000252100"/>
    </source>
</evidence>
<accession>A0A345BXZ0</accession>
<protein>
    <submittedName>
        <fullName evidence="1">Uncharacterized protein</fullName>
    </submittedName>
</protein>
<name>A0A345BXZ0_9BACI</name>
<evidence type="ECO:0000313" key="1">
    <source>
        <dbReference type="EMBL" id="AXF55821.1"/>
    </source>
</evidence>